<name>A0A8H5C910_9AGAR</name>
<dbReference type="GO" id="GO:0016616">
    <property type="term" value="F:oxidoreductase activity, acting on the CH-OH group of donors, NAD or NADP as acceptor"/>
    <property type="evidence" value="ECO:0007669"/>
    <property type="project" value="TreeGrafter"/>
</dbReference>
<protein>
    <submittedName>
        <fullName evidence="1">Uncharacterized protein</fullName>
    </submittedName>
</protein>
<dbReference type="InterPro" id="IPR036291">
    <property type="entry name" value="NAD(P)-bd_dom_sf"/>
</dbReference>
<dbReference type="InterPro" id="IPR002347">
    <property type="entry name" value="SDR_fam"/>
</dbReference>
<gene>
    <name evidence="1" type="ORF">D9611_006578</name>
</gene>
<dbReference type="PANTHER" id="PTHR45458">
    <property type="entry name" value="SHORT-CHAIN DEHYDROGENASE/REDUCTASE SDR"/>
    <property type="match status" value="1"/>
</dbReference>
<evidence type="ECO:0000313" key="2">
    <source>
        <dbReference type="Proteomes" id="UP000541558"/>
    </source>
</evidence>
<dbReference type="EMBL" id="JAACJK010000058">
    <property type="protein sequence ID" value="KAF5336368.1"/>
    <property type="molecule type" value="Genomic_DNA"/>
</dbReference>
<dbReference type="InterPro" id="IPR052184">
    <property type="entry name" value="SDR_enzymes"/>
</dbReference>
<keyword evidence="2" id="KW-1185">Reference proteome</keyword>
<organism evidence="1 2">
    <name type="scientific">Ephemerocybe angulata</name>
    <dbReference type="NCBI Taxonomy" id="980116"/>
    <lineage>
        <taxon>Eukaryota</taxon>
        <taxon>Fungi</taxon>
        <taxon>Dikarya</taxon>
        <taxon>Basidiomycota</taxon>
        <taxon>Agaricomycotina</taxon>
        <taxon>Agaricomycetes</taxon>
        <taxon>Agaricomycetidae</taxon>
        <taxon>Agaricales</taxon>
        <taxon>Agaricineae</taxon>
        <taxon>Psathyrellaceae</taxon>
        <taxon>Ephemerocybe</taxon>
    </lineage>
</organism>
<evidence type="ECO:0000313" key="1">
    <source>
        <dbReference type="EMBL" id="KAF5336368.1"/>
    </source>
</evidence>
<dbReference type="InterPro" id="IPR020904">
    <property type="entry name" value="Sc_DH/Rdtase_CS"/>
</dbReference>
<dbReference type="OrthoDB" id="9876299at2759"/>
<dbReference type="Pfam" id="PF00106">
    <property type="entry name" value="adh_short"/>
    <property type="match status" value="1"/>
</dbReference>
<comment type="caution">
    <text evidence="1">The sequence shown here is derived from an EMBL/GenBank/DDBJ whole genome shotgun (WGS) entry which is preliminary data.</text>
</comment>
<sequence>MVSSWLITGASRGIGLSMVENLLNDENNFVIATARNPSSSEGLKALSEKYPSSRLALVKLDVTKSDDIAKAVETITPLLPNGLDHFISNAGVFPQPLATFDELDLDELLHELKFNTVSIIEVTRALLPFIRKSEKKKIIFISSILGSISVGGVWPGVANAYAISKASLNMLVRKWGSVLKMEGIAVSIVHPGWVATDLGDGVKPWMEKYNPDAAQIPSEEAAAGILKITNNLTLEDTTSFYSYDGTTIGW</sequence>
<dbReference type="PANTHER" id="PTHR45458:SF1">
    <property type="entry name" value="SHORT CHAIN DEHYDROGENASE"/>
    <property type="match status" value="1"/>
</dbReference>
<dbReference type="PROSITE" id="PS00061">
    <property type="entry name" value="ADH_SHORT"/>
    <property type="match status" value="1"/>
</dbReference>
<dbReference type="SUPFAM" id="SSF51735">
    <property type="entry name" value="NAD(P)-binding Rossmann-fold domains"/>
    <property type="match status" value="1"/>
</dbReference>
<dbReference type="PRINTS" id="PR00081">
    <property type="entry name" value="GDHRDH"/>
</dbReference>
<reference evidence="1 2" key="1">
    <citation type="journal article" date="2020" name="ISME J.">
        <title>Uncovering the hidden diversity of litter-decomposition mechanisms in mushroom-forming fungi.</title>
        <authorList>
            <person name="Floudas D."/>
            <person name="Bentzer J."/>
            <person name="Ahren D."/>
            <person name="Johansson T."/>
            <person name="Persson P."/>
            <person name="Tunlid A."/>
        </authorList>
    </citation>
    <scope>NUCLEOTIDE SEQUENCE [LARGE SCALE GENOMIC DNA]</scope>
    <source>
        <strain evidence="1 2">CBS 175.51</strain>
    </source>
</reference>
<dbReference type="CDD" id="cd05325">
    <property type="entry name" value="carb_red_sniffer_like_SDR_c"/>
    <property type="match status" value="1"/>
</dbReference>
<dbReference type="Proteomes" id="UP000541558">
    <property type="component" value="Unassembled WGS sequence"/>
</dbReference>
<dbReference type="Gene3D" id="3.40.50.720">
    <property type="entry name" value="NAD(P)-binding Rossmann-like Domain"/>
    <property type="match status" value="1"/>
</dbReference>
<proteinExistence type="predicted"/>
<accession>A0A8H5C910</accession>